<gene>
    <name evidence="1" type="ORF">CONPUDRAFT_55107</name>
</gene>
<dbReference type="GeneID" id="19207713"/>
<keyword evidence="2" id="KW-1185">Reference proteome</keyword>
<organism evidence="1 2">
    <name type="scientific">Coniophora puteana (strain RWD-64-598)</name>
    <name type="common">Brown rot fungus</name>
    <dbReference type="NCBI Taxonomy" id="741705"/>
    <lineage>
        <taxon>Eukaryota</taxon>
        <taxon>Fungi</taxon>
        <taxon>Dikarya</taxon>
        <taxon>Basidiomycota</taxon>
        <taxon>Agaricomycotina</taxon>
        <taxon>Agaricomycetes</taxon>
        <taxon>Agaricomycetidae</taxon>
        <taxon>Boletales</taxon>
        <taxon>Coniophorineae</taxon>
        <taxon>Coniophoraceae</taxon>
        <taxon>Coniophora</taxon>
    </lineage>
</organism>
<dbReference type="KEGG" id="cput:CONPUDRAFT_55107"/>
<sequence length="190" mass="22097">MVYREDIRGASGSVKKRTRAQDKLARAAADLRLRADIYRLARKAADHLGGLDPKYQPLEEKDLEARSAAIHASVRGTKNEHLPWIWRVEVEEAERSDKSKFMDTFDRIQWMRAKCRRDRWEEELILLHEEMKRVPKSFMHEATQWKHRANEGEGWYSAFAHSQHARWMNLKAMADGIFSTLPDAPSGVLA</sequence>
<dbReference type="AlphaFoldDB" id="A0A5M3MT58"/>
<accession>A0A5M3MT58</accession>
<proteinExistence type="predicted"/>
<comment type="caution">
    <text evidence="1">The sequence shown here is derived from an EMBL/GenBank/DDBJ whole genome shotgun (WGS) entry which is preliminary data.</text>
</comment>
<dbReference type="OrthoDB" id="3232711at2759"/>
<evidence type="ECO:0000313" key="1">
    <source>
        <dbReference type="EMBL" id="EIW81835.1"/>
    </source>
</evidence>
<evidence type="ECO:0000313" key="2">
    <source>
        <dbReference type="Proteomes" id="UP000053558"/>
    </source>
</evidence>
<dbReference type="Proteomes" id="UP000053558">
    <property type="component" value="Unassembled WGS sequence"/>
</dbReference>
<name>A0A5M3MT58_CONPW</name>
<dbReference type="EMBL" id="JH711577">
    <property type="protein sequence ID" value="EIW81835.1"/>
    <property type="molecule type" value="Genomic_DNA"/>
</dbReference>
<protein>
    <submittedName>
        <fullName evidence="1">Uncharacterized protein</fullName>
    </submittedName>
</protein>
<reference evidence="2" key="1">
    <citation type="journal article" date="2012" name="Science">
        <title>The Paleozoic origin of enzymatic lignin decomposition reconstructed from 31 fungal genomes.</title>
        <authorList>
            <person name="Floudas D."/>
            <person name="Binder M."/>
            <person name="Riley R."/>
            <person name="Barry K."/>
            <person name="Blanchette R.A."/>
            <person name="Henrissat B."/>
            <person name="Martinez A.T."/>
            <person name="Otillar R."/>
            <person name="Spatafora J.W."/>
            <person name="Yadav J.S."/>
            <person name="Aerts A."/>
            <person name="Benoit I."/>
            <person name="Boyd A."/>
            <person name="Carlson A."/>
            <person name="Copeland A."/>
            <person name="Coutinho P.M."/>
            <person name="de Vries R.P."/>
            <person name="Ferreira P."/>
            <person name="Findley K."/>
            <person name="Foster B."/>
            <person name="Gaskell J."/>
            <person name="Glotzer D."/>
            <person name="Gorecki P."/>
            <person name="Heitman J."/>
            <person name="Hesse C."/>
            <person name="Hori C."/>
            <person name="Igarashi K."/>
            <person name="Jurgens J.A."/>
            <person name="Kallen N."/>
            <person name="Kersten P."/>
            <person name="Kohler A."/>
            <person name="Kuees U."/>
            <person name="Kumar T.K.A."/>
            <person name="Kuo A."/>
            <person name="LaButti K."/>
            <person name="Larrondo L.F."/>
            <person name="Lindquist E."/>
            <person name="Ling A."/>
            <person name="Lombard V."/>
            <person name="Lucas S."/>
            <person name="Lundell T."/>
            <person name="Martin R."/>
            <person name="McLaughlin D.J."/>
            <person name="Morgenstern I."/>
            <person name="Morin E."/>
            <person name="Murat C."/>
            <person name="Nagy L.G."/>
            <person name="Nolan M."/>
            <person name="Ohm R.A."/>
            <person name="Patyshakuliyeva A."/>
            <person name="Rokas A."/>
            <person name="Ruiz-Duenas F.J."/>
            <person name="Sabat G."/>
            <person name="Salamov A."/>
            <person name="Samejima M."/>
            <person name="Schmutz J."/>
            <person name="Slot J.C."/>
            <person name="St John F."/>
            <person name="Stenlid J."/>
            <person name="Sun H."/>
            <person name="Sun S."/>
            <person name="Syed K."/>
            <person name="Tsang A."/>
            <person name="Wiebenga A."/>
            <person name="Young D."/>
            <person name="Pisabarro A."/>
            <person name="Eastwood D.C."/>
            <person name="Martin F."/>
            <person name="Cullen D."/>
            <person name="Grigoriev I.V."/>
            <person name="Hibbett D.S."/>
        </authorList>
    </citation>
    <scope>NUCLEOTIDE SEQUENCE [LARGE SCALE GENOMIC DNA]</scope>
    <source>
        <strain evidence="2">RWD-64-598 SS2</strain>
    </source>
</reference>
<dbReference type="RefSeq" id="XP_007767438.1">
    <property type="nucleotide sequence ID" value="XM_007769248.1"/>
</dbReference>